<protein>
    <submittedName>
        <fullName evidence="7">Protein kinase</fullName>
    </submittedName>
</protein>
<feature type="repeat" description="WD" evidence="3">
    <location>
        <begin position="610"/>
        <end position="644"/>
    </location>
</feature>
<feature type="compositionally biased region" description="Basic and acidic residues" evidence="5">
    <location>
        <begin position="302"/>
        <end position="311"/>
    </location>
</feature>
<proteinExistence type="predicted"/>
<dbReference type="InterPro" id="IPR015943">
    <property type="entry name" value="WD40/YVTN_repeat-like_dom_sf"/>
</dbReference>
<dbReference type="PROSITE" id="PS00107">
    <property type="entry name" value="PROTEIN_KINASE_ATP"/>
    <property type="match status" value="1"/>
</dbReference>
<dbReference type="GO" id="GO:0004672">
    <property type="term" value="F:protein kinase activity"/>
    <property type="evidence" value="ECO:0007669"/>
    <property type="project" value="InterPro"/>
</dbReference>
<dbReference type="Pfam" id="PF25047">
    <property type="entry name" value="Beta-prop_TEP1_2nd"/>
    <property type="match status" value="1"/>
</dbReference>
<dbReference type="SUPFAM" id="SSF56112">
    <property type="entry name" value="Protein kinase-like (PK-like)"/>
    <property type="match status" value="1"/>
</dbReference>
<name>A0A6H1TX35_9CYAN</name>
<keyword evidence="1 3" id="KW-0853">WD repeat</keyword>
<evidence type="ECO:0000256" key="3">
    <source>
        <dbReference type="PROSITE-ProRule" id="PRU00221"/>
    </source>
</evidence>
<keyword evidence="2" id="KW-0677">Repeat</keyword>
<evidence type="ECO:0000313" key="8">
    <source>
        <dbReference type="Proteomes" id="UP000500857"/>
    </source>
</evidence>
<dbReference type="SMART" id="SM00320">
    <property type="entry name" value="WD40"/>
    <property type="match status" value="7"/>
</dbReference>
<dbReference type="InterPro" id="IPR020472">
    <property type="entry name" value="WD40_PAC1"/>
</dbReference>
<keyword evidence="7" id="KW-0808">Transferase</keyword>
<evidence type="ECO:0000256" key="2">
    <source>
        <dbReference type="ARBA" id="ARBA00022737"/>
    </source>
</evidence>
<dbReference type="PRINTS" id="PR00320">
    <property type="entry name" value="GPROTEINBRPT"/>
</dbReference>
<dbReference type="InterPro" id="IPR000719">
    <property type="entry name" value="Prot_kinase_dom"/>
</dbReference>
<gene>
    <name evidence="7" type="ORF">HCG48_11725</name>
</gene>
<dbReference type="PANTHER" id="PTHR19848:SF8">
    <property type="entry name" value="F-BOX AND WD REPEAT DOMAIN CONTAINING 7"/>
    <property type="match status" value="1"/>
</dbReference>
<keyword evidence="7" id="KW-0418">Kinase</keyword>
<evidence type="ECO:0000256" key="1">
    <source>
        <dbReference type="ARBA" id="ARBA00022574"/>
    </source>
</evidence>
<dbReference type="InterPro" id="IPR056829">
    <property type="entry name" value="Beta-prop_TEP1_2nd"/>
</dbReference>
<dbReference type="PROSITE" id="PS00678">
    <property type="entry name" value="WD_REPEATS_1"/>
    <property type="match status" value="1"/>
</dbReference>
<keyword evidence="8" id="KW-1185">Reference proteome</keyword>
<feature type="repeat" description="WD" evidence="3">
    <location>
        <begin position="434"/>
        <end position="475"/>
    </location>
</feature>
<organism evidence="7 8">
    <name type="scientific">Oxynema aestuarii AP17</name>
    <dbReference type="NCBI Taxonomy" id="2064643"/>
    <lineage>
        <taxon>Bacteria</taxon>
        <taxon>Bacillati</taxon>
        <taxon>Cyanobacteriota</taxon>
        <taxon>Cyanophyceae</taxon>
        <taxon>Oscillatoriophycideae</taxon>
        <taxon>Oscillatoriales</taxon>
        <taxon>Oscillatoriaceae</taxon>
        <taxon>Oxynema</taxon>
        <taxon>Oxynema aestuarii</taxon>
    </lineage>
</organism>
<dbReference type="Gene3D" id="1.10.510.10">
    <property type="entry name" value="Transferase(Phosphotransferase) domain 1"/>
    <property type="match status" value="1"/>
</dbReference>
<dbReference type="InterPro" id="IPR001680">
    <property type="entry name" value="WD40_rpt"/>
</dbReference>
<feature type="domain" description="Protein kinase" evidence="6">
    <location>
        <begin position="34"/>
        <end position="322"/>
    </location>
</feature>
<dbReference type="KEGG" id="oxy:HCG48_11725"/>
<feature type="region of interest" description="Disordered" evidence="5">
    <location>
        <begin position="302"/>
        <end position="333"/>
    </location>
</feature>
<feature type="repeat" description="WD" evidence="3">
    <location>
        <begin position="392"/>
        <end position="433"/>
    </location>
</feature>
<dbReference type="CDD" id="cd14014">
    <property type="entry name" value="STKc_PknB_like"/>
    <property type="match status" value="1"/>
</dbReference>
<dbReference type="RefSeq" id="WP_168569317.1">
    <property type="nucleotide sequence ID" value="NZ_CP051167.1"/>
</dbReference>
<feature type="repeat" description="WD" evidence="3">
    <location>
        <begin position="350"/>
        <end position="391"/>
    </location>
</feature>
<dbReference type="PROSITE" id="PS50294">
    <property type="entry name" value="WD_REPEATS_REGION"/>
    <property type="match status" value="6"/>
</dbReference>
<keyword evidence="4" id="KW-0067">ATP-binding</keyword>
<dbReference type="SUPFAM" id="SSF50978">
    <property type="entry name" value="WD40 repeat-like"/>
    <property type="match status" value="1"/>
</dbReference>
<dbReference type="Proteomes" id="UP000500857">
    <property type="component" value="Chromosome"/>
</dbReference>
<dbReference type="AlphaFoldDB" id="A0A6H1TX35"/>
<dbReference type="InterPro" id="IPR017441">
    <property type="entry name" value="Protein_kinase_ATP_BS"/>
</dbReference>
<feature type="repeat" description="WD" evidence="3">
    <location>
        <begin position="518"/>
        <end position="559"/>
    </location>
</feature>
<feature type="repeat" description="WD" evidence="3">
    <location>
        <begin position="476"/>
        <end position="517"/>
    </location>
</feature>
<dbReference type="PROSITE" id="PS50082">
    <property type="entry name" value="WD_REPEATS_2"/>
    <property type="match status" value="7"/>
</dbReference>
<feature type="binding site" evidence="4">
    <location>
        <position position="64"/>
    </location>
    <ligand>
        <name>ATP</name>
        <dbReference type="ChEBI" id="CHEBI:30616"/>
    </ligand>
</feature>
<dbReference type="Gene3D" id="3.30.200.20">
    <property type="entry name" value="Phosphorylase Kinase, domain 1"/>
    <property type="match status" value="1"/>
</dbReference>
<dbReference type="InterPro" id="IPR011009">
    <property type="entry name" value="Kinase-like_dom_sf"/>
</dbReference>
<dbReference type="InterPro" id="IPR036322">
    <property type="entry name" value="WD40_repeat_dom_sf"/>
</dbReference>
<sequence length="644" mass="70156">MSYCLNPACQKPYNPDNAKFCLSCRSLLSLKNHYRALEPLGEGGMGRTFLAVDEDRLNARCVIKQLLPAPEIQSNSQAMAKATELFEQEARQLLQLGDRHPQIPSLLAYFEQEKRLYLIQQLIEGADLLTQLQRRGPFDEAQIRALLFELLPAIQFIHDSGVIHRDLKPSNIIQTSPEPGGQTRLVLIDFGISKSLSETGLAKTGTRTGTEGYAPIEQLRGGRAYPASDLYSLGVTCLQLLCGAPPSQLYDPIALRWVWREVLRRQGRDVGDAIAYILDKMVAEAIASRYPSANDVLQDLDRALPNPDRRSSPVPFWEQPAKPPPARVSAPVASPGVVPSLPPWDCIATLTHHGGAVRAIAVTPDGSTGISGGDDRAIVIWNMDSGEIRHRLSGHSSAILTLAIAKNSKIFASGSADKTIKVWQTETGFLLRTLTGHSAPVSAIAIAPDGQTLVSGSLDRTIKLWDLRSGRLKRTFPQRSSGVVSLSLGRSGKLLISGNEDGAIDIWQVHNGYLKKTLAGHADAVSAIAIAPDETTAVTCSRDKTIRTWQLKTGQLLAHPKPHSKPFHAIAYLPVAASANQTGDRIIASAGEDKTVKIWHLETGNLLQTLNGHTDTIYYLLSVDISEKLLTGSADKTIKIWHKT</sequence>
<dbReference type="NCBIfam" id="NF045510">
    <property type="entry name" value="4Cys_prefix_kin"/>
    <property type="match status" value="1"/>
</dbReference>
<evidence type="ECO:0000256" key="4">
    <source>
        <dbReference type="PROSITE-ProRule" id="PRU10141"/>
    </source>
</evidence>
<dbReference type="CDD" id="cd00200">
    <property type="entry name" value="WD40"/>
    <property type="match status" value="1"/>
</dbReference>
<reference evidence="7 8" key="1">
    <citation type="submission" date="2020-04" db="EMBL/GenBank/DDBJ databases">
        <authorList>
            <person name="Basu S."/>
            <person name="Maruthanayagam V."/>
            <person name="Chakraborty S."/>
            <person name="Pramanik A."/>
            <person name="Mukherjee J."/>
            <person name="Brink B."/>
        </authorList>
    </citation>
    <scope>NUCLEOTIDE SEQUENCE [LARGE SCALE GENOMIC DNA]</scope>
    <source>
        <strain evidence="7 8">AP17</strain>
    </source>
</reference>
<evidence type="ECO:0000256" key="5">
    <source>
        <dbReference type="SAM" id="MobiDB-lite"/>
    </source>
</evidence>
<dbReference type="PANTHER" id="PTHR19848">
    <property type="entry name" value="WD40 REPEAT PROTEIN"/>
    <property type="match status" value="1"/>
</dbReference>
<feature type="repeat" description="WD" evidence="3">
    <location>
        <begin position="585"/>
        <end position="609"/>
    </location>
</feature>
<dbReference type="Pfam" id="PF00069">
    <property type="entry name" value="Pkinase"/>
    <property type="match status" value="1"/>
</dbReference>
<evidence type="ECO:0000313" key="7">
    <source>
        <dbReference type="EMBL" id="QIZ71162.1"/>
    </source>
</evidence>
<dbReference type="Gene3D" id="2.130.10.10">
    <property type="entry name" value="YVTN repeat-like/Quinoprotein amine dehydrogenase"/>
    <property type="match status" value="2"/>
</dbReference>
<keyword evidence="4" id="KW-0547">Nucleotide-binding</keyword>
<dbReference type="Pfam" id="PF00400">
    <property type="entry name" value="WD40"/>
    <property type="match status" value="1"/>
</dbReference>
<evidence type="ECO:0000259" key="6">
    <source>
        <dbReference type="PROSITE" id="PS50011"/>
    </source>
</evidence>
<dbReference type="GO" id="GO:0005524">
    <property type="term" value="F:ATP binding"/>
    <property type="evidence" value="ECO:0007669"/>
    <property type="project" value="UniProtKB-UniRule"/>
</dbReference>
<dbReference type="EMBL" id="CP051167">
    <property type="protein sequence ID" value="QIZ71162.1"/>
    <property type="molecule type" value="Genomic_DNA"/>
</dbReference>
<dbReference type="SMART" id="SM00220">
    <property type="entry name" value="S_TKc"/>
    <property type="match status" value="1"/>
</dbReference>
<accession>A0A6H1TX35</accession>
<dbReference type="PROSITE" id="PS50011">
    <property type="entry name" value="PROTEIN_KINASE_DOM"/>
    <property type="match status" value="1"/>
</dbReference>
<dbReference type="InterPro" id="IPR019775">
    <property type="entry name" value="WD40_repeat_CS"/>
</dbReference>